<evidence type="ECO:0000313" key="7">
    <source>
        <dbReference type="Proteomes" id="UP001149163"/>
    </source>
</evidence>
<feature type="transmembrane region" description="Helical" evidence="5">
    <location>
        <begin position="22"/>
        <end position="43"/>
    </location>
</feature>
<keyword evidence="7" id="KW-1185">Reference proteome</keyword>
<protein>
    <recommendedName>
        <fullName evidence="8">RTA-like protein</fullName>
    </recommendedName>
</protein>
<keyword evidence="2 5" id="KW-0812">Transmembrane</keyword>
<feature type="transmembrane region" description="Helical" evidence="5">
    <location>
        <begin position="267"/>
        <end position="291"/>
    </location>
</feature>
<evidence type="ECO:0000256" key="4">
    <source>
        <dbReference type="ARBA" id="ARBA00023136"/>
    </source>
</evidence>
<dbReference type="GO" id="GO:0000324">
    <property type="term" value="C:fungal-type vacuole"/>
    <property type="evidence" value="ECO:0007669"/>
    <property type="project" value="TreeGrafter"/>
</dbReference>
<comment type="caution">
    <text evidence="6">The sequence shown here is derived from an EMBL/GenBank/DDBJ whole genome shotgun (WGS) entry which is preliminary data.</text>
</comment>
<dbReference type="Proteomes" id="UP001149163">
    <property type="component" value="Unassembled WGS sequence"/>
</dbReference>
<dbReference type="InterPro" id="IPR007568">
    <property type="entry name" value="RTA1"/>
</dbReference>
<feature type="transmembrane region" description="Helical" evidence="5">
    <location>
        <begin position="188"/>
        <end position="211"/>
    </location>
</feature>
<dbReference type="Pfam" id="PF04479">
    <property type="entry name" value="RTA1"/>
    <property type="match status" value="2"/>
</dbReference>
<feature type="transmembrane region" description="Helical" evidence="5">
    <location>
        <begin position="118"/>
        <end position="136"/>
    </location>
</feature>
<evidence type="ECO:0008006" key="8">
    <source>
        <dbReference type="Google" id="ProtNLM"/>
    </source>
</evidence>
<sequence>MTDREELRTGCPAHIPGVGTSYGYVPTLAAGIAYCTLFGLSMIFHTAQLWWKRTWWCSVFSIGCLVELIGWAGRTWSSKCPYNSTAFLMQISTLIIGEKFRAPHVTPLPTDLANQHPAPTFFTAGIYVLLGRFIQILGRQSSILKPSLYLWIFCTCDIISLVVQAIGGGMASMEANKVNGDTATGTNIMVAGIIFQLVSITIFVFCAADFVRRTMRHQLLQSLTGSVVPLLGAMIFSVLCIYVRSIYRTIELLQGWSGFLITHENYFIALDGAMMVAAVVVFNVIHPGWLLPKSTKTLRLERDFASDEIEMNRPSE</sequence>
<feature type="transmembrane region" description="Helical" evidence="5">
    <location>
        <begin position="148"/>
        <end position="168"/>
    </location>
</feature>
<evidence type="ECO:0000256" key="2">
    <source>
        <dbReference type="ARBA" id="ARBA00022692"/>
    </source>
</evidence>
<proteinExistence type="predicted"/>
<evidence type="ECO:0000256" key="3">
    <source>
        <dbReference type="ARBA" id="ARBA00022989"/>
    </source>
</evidence>
<reference evidence="6" key="1">
    <citation type="submission" date="2022-11" db="EMBL/GenBank/DDBJ databases">
        <authorList>
            <person name="Petersen C."/>
        </authorList>
    </citation>
    <scope>NUCLEOTIDE SEQUENCE</scope>
    <source>
        <strain evidence="6">IBT 26290</strain>
    </source>
</reference>
<name>A0A9W9LSX5_9EURO</name>
<accession>A0A9W9LSX5</accession>
<dbReference type="OrthoDB" id="1844152at2759"/>
<organism evidence="6 7">
    <name type="scientific">Penicillium canariense</name>
    <dbReference type="NCBI Taxonomy" id="189055"/>
    <lineage>
        <taxon>Eukaryota</taxon>
        <taxon>Fungi</taxon>
        <taxon>Dikarya</taxon>
        <taxon>Ascomycota</taxon>
        <taxon>Pezizomycotina</taxon>
        <taxon>Eurotiomycetes</taxon>
        <taxon>Eurotiomycetidae</taxon>
        <taxon>Eurotiales</taxon>
        <taxon>Aspergillaceae</taxon>
        <taxon>Penicillium</taxon>
    </lineage>
</organism>
<reference evidence="6" key="2">
    <citation type="journal article" date="2023" name="IMA Fungus">
        <title>Comparative genomic study of the Penicillium genus elucidates a diverse pangenome and 15 lateral gene transfer events.</title>
        <authorList>
            <person name="Petersen C."/>
            <person name="Sorensen T."/>
            <person name="Nielsen M.R."/>
            <person name="Sondergaard T.E."/>
            <person name="Sorensen J.L."/>
            <person name="Fitzpatrick D.A."/>
            <person name="Frisvad J.C."/>
            <person name="Nielsen K.L."/>
        </authorList>
    </citation>
    <scope>NUCLEOTIDE SEQUENCE</scope>
    <source>
        <strain evidence="6">IBT 26290</strain>
    </source>
</reference>
<comment type="subcellular location">
    <subcellularLocation>
        <location evidence="1">Membrane</location>
        <topology evidence="1">Multi-pass membrane protein</topology>
    </subcellularLocation>
</comment>
<dbReference type="AlphaFoldDB" id="A0A9W9LSX5"/>
<keyword evidence="3 5" id="KW-1133">Transmembrane helix</keyword>
<feature type="transmembrane region" description="Helical" evidence="5">
    <location>
        <begin position="55"/>
        <end position="73"/>
    </location>
</feature>
<evidence type="ECO:0000313" key="6">
    <source>
        <dbReference type="EMBL" id="KAJ5174544.1"/>
    </source>
</evidence>
<keyword evidence="4 5" id="KW-0472">Membrane</keyword>
<dbReference type="GeneID" id="81421722"/>
<evidence type="ECO:0000256" key="1">
    <source>
        <dbReference type="ARBA" id="ARBA00004141"/>
    </source>
</evidence>
<dbReference type="PANTHER" id="PTHR31465:SF11">
    <property type="entry name" value="DOMAIN PROTEIN, PUTATIVE (AFU_ORTHOLOGUE AFUA_3G10770)-RELATED"/>
    <property type="match status" value="1"/>
</dbReference>
<gene>
    <name evidence="6" type="ORF">N7482_000421</name>
</gene>
<dbReference type="EMBL" id="JAPQKN010000001">
    <property type="protein sequence ID" value="KAJ5174544.1"/>
    <property type="molecule type" value="Genomic_DNA"/>
</dbReference>
<dbReference type="PANTHER" id="PTHR31465">
    <property type="entry name" value="PROTEIN RTA1-RELATED"/>
    <property type="match status" value="1"/>
</dbReference>
<evidence type="ECO:0000256" key="5">
    <source>
        <dbReference type="SAM" id="Phobius"/>
    </source>
</evidence>
<dbReference type="RefSeq" id="XP_056546152.1">
    <property type="nucleotide sequence ID" value="XM_056682546.1"/>
</dbReference>
<dbReference type="GO" id="GO:0005886">
    <property type="term" value="C:plasma membrane"/>
    <property type="evidence" value="ECO:0007669"/>
    <property type="project" value="TreeGrafter"/>
</dbReference>
<feature type="transmembrane region" description="Helical" evidence="5">
    <location>
        <begin position="223"/>
        <end position="247"/>
    </location>
</feature>